<reference evidence="1 2" key="2">
    <citation type="journal article" date="2022" name="Mol. Ecol. Resour.">
        <title>The genomes of chicory, endive, great burdock and yacon provide insights into Asteraceae paleo-polyploidization history and plant inulin production.</title>
        <authorList>
            <person name="Fan W."/>
            <person name="Wang S."/>
            <person name="Wang H."/>
            <person name="Wang A."/>
            <person name="Jiang F."/>
            <person name="Liu H."/>
            <person name="Zhao H."/>
            <person name="Xu D."/>
            <person name="Zhang Y."/>
        </authorList>
    </citation>
    <scope>NUCLEOTIDE SEQUENCE [LARGE SCALE GENOMIC DNA]</scope>
    <source>
        <strain evidence="2">cv. Yunnan</strain>
        <tissue evidence="1">Leaves</tissue>
    </source>
</reference>
<gene>
    <name evidence="1" type="ORF">L1987_72740</name>
</gene>
<dbReference type="Proteomes" id="UP001056120">
    <property type="component" value="Linkage Group LG24"/>
</dbReference>
<reference evidence="2" key="1">
    <citation type="journal article" date="2022" name="Mol. Ecol. Resour.">
        <title>The genomes of chicory, endive, great burdock and yacon provide insights into Asteraceae palaeo-polyploidization history and plant inulin production.</title>
        <authorList>
            <person name="Fan W."/>
            <person name="Wang S."/>
            <person name="Wang H."/>
            <person name="Wang A."/>
            <person name="Jiang F."/>
            <person name="Liu H."/>
            <person name="Zhao H."/>
            <person name="Xu D."/>
            <person name="Zhang Y."/>
        </authorList>
    </citation>
    <scope>NUCLEOTIDE SEQUENCE [LARGE SCALE GENOMIC DNA]</scope>
    <source>
        <strain evidence="2">cv. Yunnan</strain>
    </source>
</reference>
<sequence>MSVNEEVIQRVSSSFGASLQSHVSFDHLVIPELNTHQFRAQIPPFSPNFNIENNSKRVGMHPAHPQIPPLSPFSQLPVTLSPGNNQQTEGTQDLTLGVGPSHSRTLSQPSFFSVDSLPPLSPSSYRGPTSGPTSSQVVGDLTLPPRKTHRRANSDIPFGFSTILQSSPPLLSLRGSKGFDGPATLRNSVKREANWEKTGGESNAEGLGERKSEGEVVDDLFSSYVNLNNHGKLNSFRTENGGDSSDNEATSSVIGSGNNMQRSEICLISDKKEGIKRSAGGDIAPTRHYRSVSMDSVVGKMNFVDESLKLLPSPEGQIGKLSSNDPIDANSDTFSLEFGNGVFNGAELKKIMANENLAEMALTDPKRVKRILANRQSAARSKERKMRYIAELENKVQTLQNEATTLFSQVTVLQKDLTSLTSENNELKFRLQAMEEQAHLRDALNDTLTAEVQRLKIMRMELSEDSANFSQLSINPQMFQLHHQTQQQQQQQTGNTTTN</sequence>
<evidence type="ECO:0000313" key="1">
    <source>
        <dbReference type="EMBL" id="KAI3714148.1"/>
    </source>
</evidence>
<organism evidence="1 2">
    <name type="scientific">Smallanthus sonchifolius</name>
    <dbReference type="NCBI Taxonomy" id="185202"/>
    <lineage>
        <taxon>Eukaryota</taxon>
        <taxon>Viridiplantae</taxon>
        <taxon>Streptophyta</taxon>
        <taxon>Embryophyta</taxon>
        <taxon>Tracheophyta</taxon>
        <taxon>Spermatophyta</taxon>
        <taxon>Magnoliopsida</taxon>
        <taxon>eudicotyledons</taxon>
        <taxon>Gunneridae</taxon>
        <taxon>Pentapetalae</taxon>
        <taxon>asterids</taxon>
        <taxon>campanulids</taxon>
        <taxon>Asterales</taxon>
        <taxon>Asteraceae</taxon>
        <taxon>Asteroideae</taxon>
        <taxon>Heliantheae alliance</taxon>
        <taxon>Millerieae</taxon>
        <taxon>Smallanthus</taxon>
    </lineage>
</organism>
<protein>
    <submittedName>
        <fullName evidence="1">Uncharacterized protein</fullName>
    </submittedName>
</protein>
<comment type="caution">
    <text evidence="1">The sequence shown here is derived from an EMBL/GenBank/DDBJ whole genome shotgun (WGS) entry which is preliminary data.</text>
</comment>
<dbReference type="EMBL" id="CM042041">
    <property type="protein sequence ID" value="KAI3714148.1"/>
    <property type="molecule type" value="Genomic_DNA"/>
</dbReference>
<name>A0ACB9AWG4_9ASTR</name>
<proteinExistence type="predicted"/>
<evidence type="ECO:0000313" key="2">
    <source>
        <dbReference type="Proteomes" id="UP001056120"/>
    </source>
</evidence>
<accession>A0ACB9AWG4</accession>
<keyword evidence="2" id="KW-1185">Reference proteome</keyword>